<feature type="domain" description="Xaa-Pro dipeptidyl-peptidase C-terminal" evidence="10">
    <location>
        <begin position="540"/>
        <end position="798"/>
    </location>
</feature>
<keyword evidence="6 9" id="KW-0645">Protease</keyword>
<protein>
    <recommendedName>
        <fullName evidence="9">Xaa-Pro dipeptidyl-peptidase</fullName>
        <ecNumber evidence="9">3.4.14.11</ecNumber>
    </recommendedName>
    <alternativeName>
        <fullName evidence="9">X-Pro dipeptidyl-peptidase</fullName>
    </alternativeName>
    <alternativeName>
        <fullName evidence="9">X-prolyl-dipeptidyl aminopeptidase</fullName>
        <shortName evidence="9">X-PDAP</shortName>
    </alternativeName>
</protein>
<dbReference type="PATRIC" id="fig|1423724.4.peg.1871"/>
<dbReference type="Pfam" id="PF08530">
    <property type="entry name" value="PepX_C"/>
    <property type="match status" value="1"/>
</dbReference>
<feature type="active site" description="Charge relay system" evidence="9">
    <location>
        <position position="373"/>
    </location>
</feature>
<dbReference type="EMBL" id="AZFT01000006">
    <property type="protein sequence ID" value="KRL87175.1"/>
    <property type="molecule type" value="Genomic_DNA"/>
</dbReference>
<dbReference type="HAMAP" id="MF_00698">
    <property type="entry name" value="Aminopeptidase_S15"/>
    <property type="match status" value="1"/>
</dbReference>
<dbReference type="Proteomes" id="UP000051324">
    <property type="component" value="Unassembled WGS sequence"/>
</dbReference>
<proteinExistence type="inferred from homology"/>
<comment type="subunit">
    <text evidence="4 9">Homodimer.</text>
</comment>
<dbReference type="GO" id="GO:0008236">
    <property type="term" value="F:serine-type peptidase activity"/>
    <property type="evidence" value="ECO:0007669"/>
    <property type="project" value="UniProtKB-KW"/>
</dbReference>
<dbReference type="EC" id="3.4.14.11" evidence="9"/>
<evidence type="ECO:0000256" key="6">
    <source>
        <dbReference type="ARBA" id="ARBA00022670"/>
    </source>
</evidence>
<feature type="active site" description="Charge relay system" evidence="9">
    <location>
        <position position="493"/>
    </location>
</feature>
<dbReference type="Pfam" id="PF09168">
    <property type="entry name" value="PepX_N"/>
    <property type="match status" value="1"/>
</dbReference>
<dbReference type="SUPFAM" id="SSF81761">
    <property type="entry name" value="X-Prolyl dipeptidyl aminopeptidase PepX, N-terminal domain"/>
    <property type="match status" value="1"/>
</dbReference>
<dbReference type="SMART" id="SM00939">
    <property type="entry name" value="PepX_C"/>
    <property type="match status" value="1"/>
</dbReference>
<dbReference type="SUPFAM" id="SSF53474">
    <property type="entry name" value="alpha/beta-Hydrolases"/>
    <property type="match status" value="1"/>
</dbReference>
<dbReference type="Gene3D" id="1.10.246.70">
    <property type="match status" value="1"/>
</dbReference>
<dbReference type="RefSeq" id="WP_025087277.1">
    <property type="nucleotide sequence ID" value="NZ_AZFT01000006.1"/>
</dbReference>
<name>A0A0R1U1B6_9LACO</name>
<reference evidence="12 13" key="1">
    <citation type="journal article" date="2015" name="Genome Announc.">
        <title>Expanding the biotechnology potential of lactobacilli through comparative genomics of 213 strains and associated genera.</title>
        <authorList>
            <person name="Sun Z."/>
            <person name="Harris H.M."/>
            <person name="McCann A."/>
            <person name="Guo C."/>
            <person name="Argimon S."/>
            <person name="Zhang W."/>
            <person name="Yang X."/>
            <person name="Jeffery I.B."/>
            <person name="Cooney J.C."/>
            <person name="Kagawa T.F."/>
            <person name="Liu W."/>
            <person name="Song Y."/>
            <person name="Salvetti E."/>
            <person name="Wrobel A."/>
            <person name="Rasinkangas P."/>
            <person name="Parkhill J."/>
            <person name="Rea M.C."/>
            <person name="O'Sullivan O."/>
            <person name="Ritari J."/>
            <person name="Douillard F.P."/>
            <person name="Paul Ross R."/>
            <person name="Yang R."/>
            <person name="Briner A.E."/>
            <person name="Felis G.E."/>
            <person name="de Vos W.M."/>
            <person name="Barrangou R."/>
            <person name="Klaenhammer T.R."/>
            <person name="Caufield P.W."/>
            <person name="Cui Y."/>
            <person name="Zhang H."/>
            <person name="O'Toole P.W."/>
        </authorList>
    </citation>
    <scope>NUCLEOTIDE SEQUENCE [LARGE SCALE GENOMIC DNA]</scope>
    <source>
        <strain evidence="12 13">DSM 16634</strain>
    </source>
</reference>
<dbReference type="PRINTS" id="PR00923">
    <property type="entry name" value="LACTOPTASE"/>
</dbReference>
<evidence type="ECO:0000259" key="10">
    <source>
        <dbReference type="SMART" id="SM00939"/>
    </source>
</evidence>
<dbReference type="Pfam" id="PF02129">
    <property type="entry name" value="Peptidase_S15"/>
    <property type="match status" value="1"/>
</dbReference>
<dbReference type="InterPro" id="IPR015251">
    <property type="entry name" value="PepX_N_dom"/>
</dbReference>
<keyword evidence="9" id="KW-0963">Cytoplasm</keyword>
<evidence type="ECO:0000256" key="1">
    <source>
        <dbReference type="ARBA" id="ARBA00000123"/>
    </source>
</evidence>
<evidence type="ECO:0000313" key="13">
    <source>
        <dbReference type="Proteomes" id="UP000051324"/>
    </source>
</evidence>
<evidence type="ECO:0000256" key="4">
    <source>
        <dbReference type="ARBA" id="ARBA00011738"/>
    </source>
</evidence>
<dbReference type="GO" id="GO:0005737">
    <property type="term" value="C:cytoplasm"/>
    <property type="evidence" value="ECO:0007669"/>
    <property type="project" value="UniProtKB-SubCell"/>
</dbReference>
<dbReference type="eggNOG" id="COG2936">
    <property type="taxonomic scope" value="Bacteria"/>
</dbReference>
<dbReference type="AlphaFoldDB" id="A0A0R1U1B6"/>
<dbReference type="SMART" id="SM00940">
    <property type="entry name" value="PepX_N"/>
    <property type="match status" value="1"/>
</dbReference>
<dbReference type="Gene3D" id="3.40.50.1820">
    <property type="entry name" value="alpha/beta hydrolase"/>
    <property type="match status" value="1"/>
</dbReference>
<dbReference type="Gene3D" id="2.60.120.260">
    <property type="entry name" value="Galactose-binding domain-like"/>
    <property type="match status" value="1"/>
</dbReference>
<dbReference type="InterPro" id="IPR008252">
    <property type="entry name" value="Pept_S15_Xpro"/>
</dbReference>
<accession>A0A0R1U1B6</accession>
<comment type="catalytic activity">
    <reaction evidence="1 9">
        <text>Hydrolyzes Xaa-Pro-|- bonds to release unblocked, N-terminal dipeptides from substrates including Ala-Pro-|-p-nitroanilide and (sequentially) Tyr-Pro-|-Phe-Pro-|-Gly-Pro-|-Ile.</text>
        <dbReference type="EC" id="3.4.14.11"/>
    </reaction>
</comment>
<gene>
    <name evidence="9" type="primary">pepX</name>
    <name evidence="12" type="ORF">FC32_GL001794</name>
</gene>
<dbReference type="InterPro" id="IPR013736">
    <property type="entry name" value="Xaa-Pro_dipept_C"/>
</dbReference>
<evidence type="ECO:0000256" key="9">
    <source>
        <dbReference type="HAMAP-Rule" id="MF_00698"/>
    </source>
</evidence>
<dbReference type="InterPro" id="IPR008979">
    <property type="entry name" value="Galactose-bd-like_sf"/>
</dbReference>
<dbReference type="STRING" id="1423724.FC32_GL001794"/>
<comment type="function">
    <text evidence="2 9">Removes N-terminal dipeptides sequentially from polypeptides having unsubstituted N-termini provided that the penultimate residue is proline.</text>
</comment>
<feature type="active site" description="Charge relay system" evidence="9">
    <location>
        <position position="524"/>
    </location>
</feature>
<evidence type="ECO:0000256" key="8">
    <source>
        <dbReference type="ARBA" id="ARBA00022825"/>
    </source>
</evidence>
<keyword evidence="8 9" id="KW-0720">Serine protease</keyword>
<dbReference type="SUPFAM" id="SSF49785">
    <property type="entry name" value="Galactose-binding domain-like"/>
    <property type="match status" value="1"/>
</dbReference>
<dbReference type="GO" id="GO:0004177">
    <property type="term" value="F:aminopeptidase activity"/>
    <property type="evidence" value="ECO:0007669"/>
    <property type="project" value="UniProtKB-KW"/>
</dbReference>
<comment type="caution">
    <text evidence="12">The sequence shown here is derived from an EMBL/GenBank/DDBJ whole genome shotgun (WGS) entry which is preliminary data.</text>
</comment>
<organism evidence="12 13">
    <name type="scientific">Ligilactobacillus apodemi DSM 16634 = JCM 16172</name>
    <dbReference type="NCBI Taxonomy" id="1423724"/>
    <lineage>
        <taxon>Bacteria</taxon>
        <taxon>Bacillati</taxon>
        <taxon>Bacillota</taxon>
        <taxon>Bacilli</taxon>
        <taxon>Lactobacillales</taxon>
        <taxon>Lactobacillaceae</taxon>
        <taxon>Ligilactobacillus</taxon>
    </lineage>
</organism>
<evidence type="ECO:0000256" key="5">
    <source>
        <dbReference type="ARBA" id="ARBA00022438"/>
    </source>
</evidence>
<comment type="similarity">
    <text evidence="3 9">Belongs to the peptidase S15 family.</text>
</comment>
<evidence type="ECO:0000256" key="3">
    <source>
        <dbReference type="ARBA" id="ARBA00010819"/>
    </source>
</evidence>
<dbReference type="GO" id="GO:0008239">
    <property type="term" value="F:dipeptidyl-peptidase activity"/>
    <property type="evidence" value="ECO:0007669"/>
    <property type="project" value="UniProtKB-UniRule"/>
</dbReference>
<dbReference type="GO" id="GO:0006508">
    <property type="term" value="P:proteolysis"/>
    <property type="evidence" value="ECO:0007669"/>
    <property type="project" value="UniProtKB-KW"/>
</dbReference>
<evidence type="ECO:0000313" key="12">
    <source>
        <dbReference type="EMBL" id="KRL87175.1"/>
    </source>
</evidence>
<evidence type="ECO:0000256" key="2">
    <source>
        <dbReference type="ARBA" id="ARBA00003997"/>
    </source>
</evidence>
<keyword evidence="7 9" id="KW-0378">Hydrolase</keyword>
<keyword evidence="5 9" id="KW-0031">Aminopeptidase</keyword>
<keyword evidence="13" id="KW-1185">Reference proteome</keyword>
<feature type="domain" description="X-Prolyl dipeptidyl aminopeptidase PepX N-terminal" evidence="11">
    <location>
        <begin position="1"/>
        <end position="155"/>
    </location>
</feature>
<evidence type="ECO:0000259" key="11">
    <source>
        <dbReference type="SMART" id="SM00940"/>
    </source>
</evidence>
<dbReference type="InterPro" id="IPR000383">
    <property type="entry name" value="Xaa-Pro-like_dom"/>
</dbReference>
<dbReference type="InterPro" id="IPR036313">
    <property type="entry name" value="PepX_N_dom_sf"/>
</dbReference>
<comment type="subcellular location">
    <subcellularLocation>
        <location evidence="9">Cytoplasm</location>
    </subcellularLocation>
</comment>
<dbReference type="NCBIfam" id="NF003781">
    <property type="entry name" value="PRK05371.1-2"/>
    <property type="match status" value="1"/>
</dbReference>
<dbReference type="OrthoDB" id="319764at2"/>
<evidence type="ECO:0000256" key="7">
    <source>
        <dbReference type="ARBA" id="ARBA00022801"/>
    </source>
</evidence>
<sequence>MKINQFAHLQLTPEQKAHELHQIGFLNCDAQNDPDLNHIWLQFIGLALPHLKTFPTKEAKFKTLLASPTQNILEYSAHETVDLDSFYLVALQLLGFEPEVDFAVAKPVAEMERLGLYHASSLDERMQLIGAWYDLLCTFTKNGQTLLDQLAAQGYFTRFFDLPAIKKPLFFNGKAQPIFDTRTLIREVVYIESDLDTDGDGQLDLLKAEIIRPRDTEHGLKVPVLYTASPYNQGINEALADKLMHPANVKLTHKTPTNTTYDEIKYHASESLEAERRTVQGRSTRAEETFSCEKSYSLNDYFLARGFAVVYAAGIGTLDSDGFRTCGSTAETASTTAVIEWLNGERRAFTNKTDNIEVRAWWCNKKVAMTGKSYLGTLATAAATTGVKGLETIISEAAISSWYDYYRDGGLVVSPDGFVGEDADILAEECFSRRKNAGEFIKIADKWQEALAQITAGQDRKTGNYNQFWDERNYLNNVQNITCDVVMVHGLNDWNVKPRNVYQLQEKLAQLPLKHKLILHQGEHIYINNFQSLDFTDMMNLWLSYKLYDVQNDAAEILPDVLVQDNVTPATWTKYTTWKGPKKQTLYPTTAGELLATPTVGQVSFHDQLSEAEFEMYQSDLTAWKQDIVREKQTPLSETRLLFKTPELTEELLLSGTPKLTVKVASSVDHGLLSAMLVDFGEAKRLTQKPVLLSPKAIALGYDWRQNDLVEFKLAPKTKHKLISKGHRNLQNRTNLWQNNDLVADEFYEVEIPLQPTFYRLPKGRQLGLIIYATDMTATLRGNEDITYTLELADCHLELPLH</sequence>
<dbReference type="InterPro" id="IPR029058">
    <property type="entry name" value="AB_hydrolase_fold"/>
</dbReference>